<sequence length="169" mass="19328">MINVYAMEQPSGGQENNIVAQRKMYLLSPDCRTENQIMMIKGLSSITEYKKRPIIVVRLIDDSEIPFYRSTGINSGLPAAWLPFFGLHNDGWFNKHYTFTNDDITDFKLDPLYHSGCYVLAQVATELDRLNIGDPHYTPKEAPISRINCWIGTVNLTKKGYIVVMNCQF</sequence>
<dbReference type="HOGENOM" id="CLU_1575638_0_0_5"/>
<name>A0A077AZT7_9PROT</name>
<keyword evidence="2" id="KW-1185">Reference proteome</keyword>
<reference evidence="1 2" key="1">
    <citation type="submission" date="2014-07" db="EMBL/GenBank/DDBJ databases">
        <title>Comparative genomic insights into amoeba endosymbionts belonging to the families of Holosporaceae and Candidatus Midichloriaceae within Rickettsiales.</title>
        <authorList>
            <person name="Wang Z."/>
            <person name="Wu M."/>
        </authorList>
    </citation>
    <scope>NUCLEOTIDE SEQUENCE [LARGE SCALE GENOMIC DNA]</scope>
    <source>
        <strain evidence="1">PRA3</strain>
    </source>
</reference>
<organism evidence="1 2">
    <name type="scientific">Candidatus Odyssella acanthamoebae</name>
    <dbReference type="NCBI Taxonomy" id="91604"/>
    <lineage>
        <taxon>Bacteria</taxon>
        <taxon>Pseudomonadati</taxon>
        <taxon>Pseudomonadota</taxon>
        <taxon>Alphaproteobacteria</taxon>
        <taxon>Holosporales</taxon>
        <taxon>Candidatus Paracaedibacteraceae</taxon>
        <taxon>Candidatus Odyssella</taxon>
    </lineage>
</organism>
<protein>
    <submittedName>
        <fullName evidence="1">Uncharacterized protein</fullName>
    </submittedName>
</protein>
<dbReference type="AlphaFoldDB" id="A0A077AZT7"/>
<proteinExistence type="predicted"/>
<dbReference type="KEGG" id="paca:ID47_04950"/>
<gene>
    <name evidence="1" type="ORF">ID47_04950</name>
</gene>
<dbReference type="Proteomes" id="UP000028926">
    <property type="component" value="Chromosome"/>
</dbReference>
<dbReference type="EMBL" id="CP008941">
    <property type="protein sequence ID" value="AIK96230.1"/>
    <property type="molecule type" value="Genomic_DNA"/>
</dbReference>
<evidence type="ECO:0000313" key="2">
    <source>
        <dbReference type="Proteomes" id="UP000028926"/>
    </source>
</evidence>
<accession>A0A077AZT7</accession>
<evidence type="ECO:0000313" key="1">
    <source>
        <dbReference type="EMBL" id="AIK96230.1"/>
    </source>
</evidence>